<sequence>MEQGLEVKQKGWEAIKDKTSLQIGLGNRVKFWKNKWCGDLSLRDSFANLYSIASSKEA</sequence>
<dbReference type="Proteomes" id="UP000288805">
    <property type="component" value="Unassembled WGS sequence"/>
</dbReference>
<comment type="caution">
    <text evidence="1">The sequence shown here is derived from an EMBL/GenBank/DDBJ whole genome shotgun (WGS) entry which is preliminary data.</text>
</comment>
<evidence type="ECO:0000313" key="2">
    <source>
        <dbReference type="Proteomes" id="UP000288805"/>
    </source>
</evidence>
<name>A0A438INA1_VITVI</name>
<proteinExistence type="predicted"/>
<gene>
    <name evidence="1" type="ORF">CK203_031913</name>
</gene>
<organism evidence="1 2">
    <name type="scientific">Vitis vinifera</name>
    <name type="common">Grape</name>
    <dbReference type="NCBI Taxonomy" id="29760"/>
    <lineage>
        <taxon>Eukaryota</taxon>
        <taxon>Viridiplantae</taxon>
        <taxon>Streptophyta</taxon>
        <taxon>Embryophyta</taxon>
        <taxon>Tracheophyta</taxon>
        <taxon>Spermatophyta</taxon>
        <taxon>Magnoliopsida</taxon>
        <taxon>eudicotyledons</taxon>
        <taxon>Gunneridae</taxon>
        <taxon>Pentapetalae</taxon>
        <taxon>rosids</taxon>
        <taxon>Vitales</taxon>
        <taxon>Vitaceae</taxon>
        <taxon>Viteae</taxon>
        <taxon>Vitis</taxon>
    </lineage>
</organism>
<evidence type="ECO:0000313" key="1">
    <source>
        <dbReference type="EMBL" id="RVW98186.1"/>
    </source>
</evidence>
<reference evidence="1 2" key="1">
    <citation type="journal article" date="2018" name="PLoS Genet.">
        <title>Population sequencing reveals clonal diversity and ancestral inbreeding in the grapevine cultivar Chardonnay.</title>
        <authorList>
            <person name="Roach M.J."/>
            <person name="Johnson D.L."/>
            <person name="Bohlmann J."/>
            <person name="van Vuuren H.J."/>
            <person name="Jones S.J."/>
            <person name="Pretorius I.S."/>
            <person name="Schmidt S.A."/>
            <person name="Borneman A.R."/>
        </authorList>
    </citation>
    <scope>NUCLEOTIDE SEQUENCE [LARGE SCALE GENOMIC DNA]</scope>
    <source>
        <strain evidence="2">cv. Chardonnay</strain>
        <tissue evidence="1">Leaf</tissue>
    </source>
</reference>
<dbReference type="EMBL" id="QGNW01000095">
    <property type="protein sequence ID" value="RVW98186.1"/>
    <property type="molecule type" value="Genomic_DNA"/>
</dbReference>
<accession>A0A438INA1</accession>
<dbReference type="AlphaFoldDB" id="A0A438INA1"/>
<protein>
    <submittedName>
        <fullName evidence="1">Uncharacterized protein</fullName>
    </submittedName>
</protein>